<sequence length="267" mass="31529">MATDRTENFNQFYQTFNLSFTHNVKNELKKIINRSKSTGKIPPIHLQEDLKRNDSPEIKIQKVFVPFLHERDSVGRLLTSEPTRTKLWKHASIDRYQEEADLRKKRKMMLIFPNRRETVGPVFAQYHNPIPWIKRSYSTHKIKKPKENKTLDSPELKAKTPDISPIKAHSEKVVKKYKRQLTNFLLRNIHKRKRDTKEEEFTKFDILKPEVLAKIRAKNSFGSIKIHGTPSEIEEVLKFNYIREREKEITIELKAISSALQKNRGSN</sequence>
<dbReference type="Proteomes" id="UP001162131">
    <property type="component" value="Unassembled WGS sequence"/>
</dbReference>
<evidence type="ECO:0000313" key="2">
    <source>
        <dbReference type="Proteomes" id="UP001162131"/>
    </source>
</evidence>
<dbReference type="EMBL" id="CAJZBQ010000027">
    <property type="protein sequence ID" value="CAG9321039.1"/>
    <property type="molecule type" value="Genomic_DNA"/>
</dbReference>
<accession>A0AAU9J503</accession>
<comment type="caution">
    <text evidence="1">The sequence shown here is derived from an EMBL/GenBank/DDBJ whole genome shotgun (WGS) entry which is preliminary data.</text>
</comment>
<keyword evidence="2" id="KW-1185">Reference proteome</keyword>
<reference evidence="1" key="1">
    <citation type="submission" date="2021-09" db="EMBL/GenBank/DDBJ databases">
        <authorList>
            <consortium name="AG Swart"/>
            <person name="Singh M."/>
            <person name="Singh A."/>
            <person name="Seah K."/>
            <person name="Emmerich C."/>
        </authorList>
    </citation>
    <scope>NUCLEOTIDE SEQUENCE</scope>
    <source>
        <strain evidence="1">ATCC30299</strain>
    </source>
</reference>
<evidence type="ECO:0000313" key="1">
    <source>
        <dbReference type="EMBL" id="CAG9321039.1"/>
    </source>
</evidence>
<organism evidence="1 2">
    <name type="scientific">Blepharisma stoltei</name>
    <dbReference type="NCBI Taxonomy" id="1481888"/>
    <lineage>
        <taxon>Eukaryota</taxon>
        <taxon>Sar</taxon>
        <taxon>Alveolata</taxon>
        <taxon>Ciliophora</taxon>
        <taxon>Postciliodesmatophora</taxon>
        <taxon>Heterotrichea</taxon>
        <taxon>Heterotrichida</taxon>
        <taxon>Blepharismidae</taxon>
        <taxon>Blepharisma</taxon>
    </lineage>
</organism>
<proteinExistence type="predicted"/>
<evidence type="ECO:0008006" key="3">
    <source>
        <dbReference type="Google" id="ProtNLM"/>
    </source>
</evidence>
<gene>
    <name evidence="1" type="ORF">BSTOLATCC_MIC27611</name>
</gene>
<name>A0AAU9J503_9CILI</name>
<protein>
    <recommendedName>
        <fullName evidence="3">Protein TIC 214</fullName>
    </recommendedName>
</protein>
<dbReference type="AlphaFoldDB" id="A0AAU9J503"/>